<dbReference type="SUPFAM" id="SSF57701">
    <property type="entry name" value="Zn2/Cys6 DNA-binding domain"/>
    <property type="match status" value="1"/>
</dbReference>
<dbReference type="InterPro" id="IPR001138">
    <property type="entry name" value="Zn2Cys6_DnaBD"/>
</dbReference>
<keyword evidence="6" id="KW-0539">Nucleus</keyword>
<keyword evidence="5" id="KW-0804">Transcription</keyword>
<dbReference type="Gene3D" id="4.10.240.10">
    <property type="entry name" value="Zn(2)-C6 fungal-type DNA-binding domain"/>
    <property type="match status" value="1"/>
</dbReference>
<comment type="subcellular location">
    <subcellularLocation>
        <location evidence="1">Nucleus</location>
    </subcellularLocation>
</comment>
<name>A0AAN6UVW3_9PEZI</name>
<reference evidence="9" key="2">
    <citation type="submission" date="2023-05" db="EMBL/GenBank/DDBJ databases">
        <authorList>
            <consortium name="Lawrence Berkeley National Laboratory"/>
            <person name="Steindorff A."/>
            <person name="Hensen N."/>
            <person name="Bonometti L."/>
            <person name="Westerberg I."/>
            <person name="Brannstrom I.O."/>
            <person name="Guillou S."/>
            <person name="Cros-Aarteil S."/>
            <person name="Calhoun S."/>
            <person name="Haridas S."/>
            <person name="Kuo A."/>
            <person name="Mondo S."/>
            <person name="Pangilinan J."/>
            <person name="Riley R."/>
            <person name="Labutti K."/>
            <person name="Andreopoulos B."/>
            <person name="Lipzen A."/>
            <person name="Chen C."/>
            <person name="Yanf M."/>
            <person name="Daum C."/>
            <person name="Ng V."/>
            <person name="Clum A."/>
            <person name="Ohm R."/>
            <person name="Martin F."/>
            <person name="Silar P."/>
            <person name="Natvig D."/>
            <person name="Lalanne C."/>
            <person name="Gautier V."/>
            <person name="Ament-Velasquez S.L."/>
            <person name="Kruys A."/>
            <person name="Hutchinson M.I."/>
            <person name="Powell A.J."/>
            <person name="Barry K."/>
            <person name="Miller A.N."/>
            <person name="Grigoriev I.V."/>
            <person name="Debuchy R."/>
            <person name="Gladieux P."/>
            <person name="Thoren M.H."/>
            <person name="Johannesson H."/>
        </authorList>
    </citation>
    <scope>NUCLEOTIDE SEQUENCE</scope>
    <source>
        <strain evidence="9">CBS 141.50</strain>
    </source>
</reference>
<dbReference type="PANTHER" id="PTHR37534">
    <property type="entry name" value="TRANSCRIPTIONAL ACTIVATOR PROTEIN UGA3"/>
    <property type="match status" value="1"/>
</dbReference>
<dbReference type="InterPro" id="IPR021858">
    <property type="entry name" value="Fun_TF"/>
</dbReference>
<dbReference type="GO" id="GO:0008270">
    <property type="term" value="F:zinc ion binding"/>
    <property type="evidence" value="ECO:0007669"/>
    <property type="project" value="InterPro"/>
</dbReference>
<feature type="compositionally biased region" description="Polar residues" evidence="7">
    <location>
        <begin position="391"/>
        <end position="432"/>
    </location>
</feature>
<evidence type="ECO:0000256" key="3">
    <source>
        <dbReference type="ARBA" id="ARBA00023015"/>
    </source>
</evidence>
<comment type="caution">
    <text evidence="9">The sequence shown here is derived from an EMBL/GenBank/DDBJ whole genome shotgun (WGS) entry which is preliminary data.</text>
</comment>
<dbReference type="PROSITE" id="PS50048">
    <property type="entry name" value="ZN2_CY6_FUNGAL_2"/>
    <property type="match status" value="1"/>
</dbReference>
<dbReference type="Proteomes" id="UP001302676">
    <property type="component" value="Unassembled WGS sequence"/>
</dbReference>
<organism evidence="9 10">
    <name type="scientific">Dichotomopilus funicola</name>
    <dbReference type="NCBI Taxonomy" id="1934379"/>
    <lineage>
        <taxon>Eukaryota</taxon>
        <taxon>Fungi</taxon>
        <taxon>Dikarya</taxon>
        <taxon>Ascomycota</taxon>
        <taxon>Pezizomycotina</taxon>
        <taxon>Sordariomycetes</taxon>
        <taxon>Sordariomycetidae</taxon>
        <taxon>Sordariales</taxon>
        <taxon>Chaetomiaceae</taxon>
        <taxon>Dichotomopilus</taxon>
    </lineage>
</organism>
<evidence type="ECO:0000256" key="6">
    <source>
        <dbReference type="ARBA" id="ARBA00023242"/>
    </source>
</evidence>
<evidence type="ECO:0000259" key="8">
    <source>
        <dbReference type="PROSITE" id="PS50048"/>
    </source>
</evidence>
<feature type="compositionally biased region" description="Basic residues" evidence="7">
    <location>
        <begin position="20"/>
        <end position="32"/>
    </location>
</feature>
<dbReference type="Pfam" id="PF11951">
    <property type="entry name" value="Fungal_trans_2"/>
    <property type="match status" value="1"/>
</dbReference>
<evidence type="ECO:0000256" key="2">
    <source>
        <dbReference type="ARBA" id="ARBA00022833"/>
    </source>
</evidence>
<dbReference type="RefSeq" id="XP_062633563.1">
    <property type="nucleotide sequence ID" value="XM_062782055.1"/>
</dbReference>
<dbReference type="CDD" id="cd00067">
    <property type="entry name" value="GAL4"/>
    <property type="match status" value="1"/>
</dbReference>
<dbReference type="GeneID" id="87818668"/>
<accession>A0AAN6UVW3</accession>
<reference evidence="9" key="1">
    <citation type="journal article" date="2023" name="Mol. Phylogenet. Evol.">
        <title>Genome-scale phylogeny and comparative genomics of the fungal order Sordariales.</title>
        <authorList>
            <person name="Hensen N."/>
            <person name="Bonometti L."/>
            <person name="Westerberg I."/>
            <person name="Brannstrom I.O."/>
            <person name="Guillou S."/>
            <person name="Cros-Aarteil S."/>
            <person name="Calhoun S."/>
            <person name="Haridas S."/>
            <person name="Kuo A."/>
            <person name="Mondo S."/>
            <person name="Pangilinan J."/>
            <person name="Riley R."/>
            <person name="LaButti K."/>
            <person name="Andreopoulos B."/>
            <person name="Lipzen A."/>
            <person name="Chen C."/>
            <person name="Yan M."/>
            <person name="Daum C."/>
            <person name="Ng V."/>
            <person name="Clum A."/>
            <person name="Steindorff A."/>
            <person name="Ohm R.A."/>
            <person name="Martin F."/>
            <person name="Silar P."/>
            <person name="Natvig D.O."/>
            <person name="Lalanne C."/>
            <person name="Gautier V."/>
            <person name="Ament-Velasquez S.L."/>
            <person name="Kruys A."/>
            <person name="Hutchinson M.I."/>
            <person name="Powell A.J."/>
            <person name="Barry K."/>
            <person name="Miller A.N."/>
            <person name="Grigoriev I.V."/>
            <person name="Debuchy R."/>
            <person name="Gladieux P."/>
            <person name="Hiltunen Thoren M."/>
            <person name="Johannesson H."/>
        </authorList>
    </citation>
    <scope>NUCLEOTIDE SEQUENCE</scope>
    <source>
        <strain evidence="9">CBS 141.50</strain>
    </source>
</reference>
<dbReference type="EMBL" id="MU853638">
    <property type="protein sequence ID" value="KAK4140192.1"/>
    <property type="molecule type" value="Genomic_DNA"/>
</dbReference>
<evidence type="ECO:0000256" key="4">
    <source>
        <dbReference type="ARBA" id="ARBA00023125"/>
    </source>
</evidence>
<dbReference type="GO" id="GO:0005634">
    <property type="term" value="C:nucleus"/>
    <property type="evidence" value="ECO:0007669"/>
    <property type="project" value="UniProtKB-SubCell"/>
</dbReference>
<keyword evidence="10" id="KW-1185">Reference proteome</keyword>
<feature type="domain" description="Zn(2)-C6 fungal-type" evidence="8">
    <location>
        <begin position="38"/>
        <end position="66"/>
    </location>
</feature>
<keyword evidence="3" id="KW-0805">Transcription regulation</keyword>
<evidence type="ECO:0000256" key="1">
    <source>
        <dbReference type="ARBA" id="ARBA00004123"/>
    </source>
</evidence>
<sequence length="580" mass="64554">MLNFNSITTLDFRDKPGNQKTHRTAQRGKHRKALSSKRCGNCRTRKTACDRAQPSCTNCQRRGVECPGYGLQLSWPRGNDGRRAAEGHRHHILPLRSKNLEFVNATDRDIEAWAGSPQGRYLEEGKAKALGPLVSQLLGGVTLGQIDPFLVTNQYSPVARLLSSALDEVPELYTLLVRMSLADDTPSALAARHAIAALSYQHLDQHEAAVLHQTKALGALQTVINSITSGNTENMQAFRAMAASMLLNIFETLNFDASPLSWAMFFCGCKKIVNLFHTPHTSYEGDSAMILDWIFYHDTFYKFSVRHWYPKEKQQILLAQHRKVISKAVFSPLRQIILPSTGCSLELLDLICQTVDAVLERDDPQHLSPSHLQAIRRLELRLEALIQTPRITTVTSSNTPENTSDLTETQIQTQPHTQPETDPSATATTVPTHEQETNLAELYRLATHIYLLRMARALPPTHPLITPLVSRALTLLRHPSIQNHGCARPWPLFIIALEVGAASQHQTENGSEDARSVASGAIEAARRRRPLGNFVLMRRLVHAAWVQMDLGLGGDDKGGEDLKRVYDIVVSGVRVPPSFT</sequence>
<feature type="region of interest" description="Disordered" evidence="7">
    <location>
        <begin position="1"/>
        <end position="32"/>
    </location>
</feature>
<dbReference type="SMART" id="SM00066">
    <property type="entry name" value="GAL4"/>
    <property type="match status" value="1"/>
</dbReference>
<evidence type="ECO:0000313" key="9">
    <source>
        <dbReference type="EMBL" id="KAK4140192.1"/>
    </source>
</evidence>
<gene>
    <name evidence="9" type="ORF">C8A04DRAFT_32319</name>
</gene>
<dbReference type="PANTHER" id="PTHR37534:SF39">
    <property type="entry name" value="TRANSCRIPTION FACTOR DOMAIN-CONTAINING PROTEIN"/>
    <property type="match status" value="1"/>
</dbReference>
<dbReference type="InterPro" id="IPR036864">
    <property type="entry name" value="Zn2-C6_fun-type_DNA-bd_sf"/>
</dbReference>
<dbReference type="GO" id="GO:0000981">
    <property type="term" value="F:DNA-binding transcription factor activity, RNA polymerase II-specific"/>
    <property type="evidence" value="ECO:0007669"/>
    <property type="project" value="InterPro"/>
</dbReference>
<keyword evidence="2" id="KW-0862">Zinc</keyword>
<evidence type="ECO:0000313" key="10">
    <source>
        <dbReference type="Proteomes" id="UP001302676"/>
    </source>
</evidence>
<evidence type="ECO:0000256" key="5">
    <source>
        <dbReference type="ARBA" id="ARBA00023163"/>
    </source>
</evidence>
<keyword evidence="4" id="KW-0238">DNA-binding</keyword>
<dbReference type="Pfam" id="PF00172">
    <property type="entry name" value="Zn_clus"/>
    <property type="match status" value="1"/>
</dbReference>
<evidence type="ECO:0000256" key="7">
    <source>
        <dbReference type="SAM" id="MobiDB-lite"/>
    </source>
</evidence>
<feature type="region of interest" description="Disordered" evidence="7">
    <location>
        <begin position="391"/>
        <end position="434"/>
    </location>
</feature>
<protein>
    <submittedName>
        <fullName evidence="9">Fungal-specific transcription factor domain-containing protein</fullName>
    </submittedName>
</protein>
<dbReference type="GO" id="GO:0045944">
    <property type="term" value="P:positive regulation of transcription by RNA polymerase II"/>
    <property type="evidence" value="ECO:0007669"/>
    <property type="project" value="TreeGrafter"/>
</dbReference>
<dbReference type="AlphaFoldDB" id="A0AAN6UVW3"/>
<proteinExistence type="predicted"/>
<dbReference type="GO" id="GO:0000976">
    <property type="term" value="F:transcription cis-regulatory region binding"/>
    <property type="evidence" value="ECO:0007669"/>
    <property type="project" value="TreeGrafter"/>
</dbReference>